<proteinExistence type="predicted"/>
<dbReference type="GO" id="GO:0016881">
    <property type="term" value="F:acid-amino acid ligase activity"/>
    <property type="evidence" value="ECO:0007669"/>
    <property type="project" value="TreeGrafter"/>
</dbReference>
<dbReference type="InterPro" id="IPR055378">
    <property type="entry name" value="GH3_C"/>
</dbReference>
<dbReference type="PANTHER" id="PTHR31901:SF9">
    <property type="entry name" value="GH3 DOMAIN-CONTAINING PROTEIN"/>
    <property type="match status" value="1"/>
</dbReference>
<dbReference type="Pfam" id="PF23572">
    <property type="entry name" value="GH3_C"/>
    <property type="match status" value="1"/>
</dbReference>
<evidence type="ECO:0000259" key="2">
    <source>
        <dbReference type="Pfam" id="PF23572"/>
    </source>
</evidence>
<dbReference type="InterPro" id="IPR055377">
    <property type="entry name" value="GH3_M"/>
</dbReference>
<feature type="domain" description="GH3 C-terminal" evidence="2">
    <location>
        <begin position="384"/>
        <end position="493"/>
    </location>
</feature>
<dbReference type="InterPro" id="IPR004993">
    <property type="entry name" value="GH3"/>
</dbReference>
<dbReference type="AlphaFoldDB" id="A0A2S7T180"/>
<accession>A0A2S7T180</accession>
<feature type="domain" description="GH3 middle" evidence="1">
    <location>
        <begin position="297"/>
        <end position="366"/>
    </location>
</feature>
<sequence>MSILISPAFKGFIKLRQSAIDNFMHNPIDTQQQVFNHLIGSAQFTEYGKKFDFEHIDSIADFQKNVPINDYETLKPYIQRIFEGTQNILWPSPITWFAKSSGTTSDKSKFIPVSKESLDDNHFRGGKDVLALYLKDNPDSNITSGKCLVLGGSHQINQLNAASFFGDISAVTLQNMPFAGKMFRLPEMSIALMAEWEEKIERMAHSTIKENVTYIAGVPTWTTVLIKRIFEITGTKNLLDIWPNLELYIHGGVNFTPYRRQFEQFIPSPNMHYRETYNASEGFFAAQDKEDEDGMLLFLNHGIFYEFMPLEEYGKDHPQTLTLKEVETYKQYAIVISTNGGLWRYLVGDTIQFTSLAPFRIKVTGRLKHFINAFGEEVIVDNSDNAIAIACAETGASVVDYSAAPLYMTGESNGGHEWIIEFEHLPVSLELFTTLLDKSLQAINSDYEAKRHKDIALRMPIVHQMPKDGFKKWLKDKGKLGGQHKVPRLSNERTQLEEMLKYVYPLEA</sequence>
<dbReference type="EMBL" id="PPSL01000001">
    <property type="protein sequence ID" value="PQJ12950.1"/>
    <property type="molecule type" value="Genomic_DNA"/>
</dbReference>
<dbReference type="Proteomes" id="UP000239872">
    <property type="component" value="Unassembled WGS sequence"/>
</dbReference>
<dbReference type="PANTHER" id="PTHR31901">
    <property type="entry name" value="GH3 DOMAIN-CONTAINING PROTEIN"/>
    <property type="match status" value="1"/>
</dbReference>
<dbReference type="OrthoDB" id="5678283at2"/>
<evidence type="ECO:0000313" key="4">
    <source>
        <dbReference type="Proteomes" id="UP000239872"/>
    </source>
</evidence>
<dbReference type="Pfam" id="PF03321">
    <property type="entry name" value="GH3"/>
    <property type="match status" value="1"/>
</dbReference>
<protein>
    <recommendedName>
        <fullName evidence="5">GH3 auxin-responsive promoter</fullName>
    </recommendedName>
</protein>
<dbReference type="RefSeq" id="WP_105037834.1">
    <property type="nucleotide sequence ID" value="NZ_PPSL01000001.1"/>
</dbReference>
<dbReference type="Pfam" id="PF23571">
    <property type="entry name" value="GH3_M"/>
    <property type="match status" value="1"/>
</dbReference>
<keyword evidence="4" id="KW-1185">Reference proteome</keyword>
<evidence type="ECO:0000259" key="1">
    <source>
        <dbReference type="Pfam" id="PF23571"/>
    </source>
</evidence>
<reference evidence="3 4" key="1">
    <citation type="submission" date="2018-01" db="EMBL/GenBank/DDBJ databases">
        <title>A novel member of the phylum Bacteroidetes isolated from glacier ice.</title>
        <authorList>
            <person name="Liu Q."/>
            <person name="Xin Y.-H."/>
        </authorList>
    </citation>
    <scope>NUCLEOTIDE SEQUENCE [LARGE SCALE GENOMIC DNA]</scope>
    <source>
        <strain evidence="3 4">RB1R16</strain>
    </source>
</reference>
<evidence type="ECO:0000313" key="3">
    <source>
        <dbReference type="EMBL" id="PQJ12950.1"/>
    </source>
</evidence>
<evidence type="ECO:0008006" key="5">
    <source>
        <dbReference type="Google" id="ProtNLM"/>
    </source>
</evidence>
<comment type="caution">
    <text evidence="3">The sequence shown here is derived from an EMBL/GenBank/DDBJ whole genome shotgun (WGS) entry which is preliminary data.</text>
</comment>
<dbReference type="GO" id="GO:0005737">
    <property type="term" value="C:cytoplasm"/>
    <property type="evidence" value="ECO:0007669"/>
    <property type="project" value="TreeGrafter"/>
</dbReference>
<organism evidence="3 4">
    <name type="scientific">Flavipsychrobacter stenotrophus</name>
    <dbReference type="NCBI Taxonomy" id="2077091"/>
    <lineage>
        <taxon>Bacteria</taxon>
        <taxon>Pseudomonadati</taxon>
        <taxon>Bacteroidota</taxon>
        <taxon>Chitinophagia</taxon>
        <taxon>Chitinophagales</taxon>
        <taxon>Chitinophagaceae</taxon>
        <taxon>Flavipsychrobacter</taxon>
    </lineage>
</organism>
<gene>
    <name evidence="3" type="ORF">CJD36_004185</name>
</gene>
<name>A0A2S7T180_9BACT</name>